<dbReference type="KEGG" id="dmo:Dmoj_GI27097"/>
<gene>
    <name evidence="2" type="primary">Dmoj\GI27097</name>
    <name evidence="2" type="ORF">Dmoj_GI27097</name>
</gene>
<dbReference type="InParanoid" id="A0A0Q9XFH3"/>
<keyword evidence="3" id="KW-1185">Reference proteome</keyword>
<feature type="region of interest" description="Disordered" evidence="1">
    <location>
        <begin position="25"/>
        <end position="209"/>
    </location>
</feature>
<dbReference type="EMBL" id="CH933807">
    <property type="protein sequence ID" value="KRG03892.1"/>
    <property type="molecule type" value="Genomic_DNA"/>
</dbReference>
<feature type="compositionally biased region" description="Acidic residues" evidence="1">
    <location>
        <begin position="50"/>
        <end position="74"/>
    </location>
</feature>
<proteinExistence type="predicted"/>
<sequence length="306" mass="34116">MPTTAWERLEQERWDETLVSEYVRNGRYSPTRPLWRPPRLPTPHRALQSSEEEEEEEQPIIVIDSDEDEVDEQNETIVISDSEEEETPEPPRPAGFILEEVSPPETPPQATPQQATPPPPIPQETPPQTTPQQATAPPPTPPETSMDADEEWRPIRLPARSALQLQVSEPAPPPPQKPTLQRQKVTTDACDANGSTGHGSPGVGKAWQPNPRALASDSAGVVRERGVANKRTDTKDLTPVSICERRLWPDLIAAVHVLTAMPHRSIPKGPRSNRDQKRDVSNGEGQHAPNGRNVHCHARMFIYFKK</sequence>
<accession>A0A0Q9XFH3</accession>
<dbReference type="Proteomes" id="UP000009192">
    <property type="component" value="Unassembled WGS sequence"/>
</dbReference>
<organism evidence="2 3">
    <name type="scientific">Drosophila mojavensis</name>
    <name type="common">Fruit fly</name>
    <dbReference type="NCBI Taxonomy" id="7230"/>
    <lineage>
        <taxon>Eukaryota</taxon>
        <taxon>Metazoa</taxon>
        <taxon>Ecdysozoa</taxon>
        <taxon>Arthropoda</taxon>
        <taxon>Hexapoda</taxon>
        <taxon>Insecta</taxon>
        <taxon>Pterygota</taxon>
        <taxon>Neoptera</taxon>
        <taxon>Endopterygota</taxon>
        <taxon>Diptera</taxon>
        <taxon>Brachycera</taxon>
        <taxon>Muscomorpha</taxon>
        <taxon>Ephydroidea</taxon>
        <taxon>Drosophilidae</taxon>
        <taxon>Drosophila</taxon>
    </lineage>
</organism>
<evidence type="ECO:0000313" key="2">
    <source>
        <dbReference type="EMBL" id="KRG03892.1"/>
    </source>
</evidence>
<protein>
    <submittedName>
        <fullName evidence="2">Uncharacterized protein</fullName>
    </submittedName>
</protein>
<feature type="compositionally biased region" description="Pro residues" evidence="1">
    <location>
        <begin position="104"/>
        <end position="129"/>
    </location>
</feature>
<feature type="compositionally biased region" description="Basic and acidic residues" evidence="1">
    <location>
        <begin position="272"/>
        <end position="281"/>
    </location>
</feature>
<name>A0A0Q9XFH3_DROMO</name>
<feature type="region of interest" description="Disordered" evidence="1">
    <location>
        <begin position="263"/>
        <end position="292"/>
    </location>
</feature>
<dbReference type="AlphaFoldDB" id="A0A0Q9XFH3"/>
<evidence type="ECO:0000313" key="3">
    <source>
        <dbReference type="Proteomes" id="UP000009192"/>
    </source>
</evidence>
<evidence type="ECO:0000256" key="1">
    <source>
        <dbReference type="SAM" id="MobiDB-lite"/>
    </source>
</evidence>
<reference evidence="2 3" key="1">
    <citation type="journal article" date="2007" name="Nature">
        <title>Evolution of genes and genomes on the Drosophila phylogeny.</title>
        <authorList>
            <consortium name="Drosophila 12 Genomes Consortium"/>
            <person name="Clark A.G."/>
            <person name="Eisen M.B."/>
            <person name="Smith D.R."/>
            <person name="Bergman C.M."/>
            <person name="Oliver B."/>
            <person name="Markow T.A."/>
            <person name="Kaufman T.C."/>
            <person name="Kellis M."/>
            <person name="Gelbart W."/>
            <person name="Iyer V.N."/>
            <person name="Pollard D.A."/>
            <person name="Sackton T.B."/>
            <person name="Larracuente A.M."/>
            <person name="Singh N.D."/>
            <person name="Abad J.P."/>
            <person name="Abt D.N."/>
            <person name="Adryan B."/>
            <person name="Aguade M."/>
            <person name="Akashi H."/>
            <person name="Anderson W.W."/>
            <person name="Aquadro C.F."/>
            <person name="Ardell D.H."/>
            <person name="Arguello R."/>
            <person name="Artieri C.G."/>
            <person name="Barbash D.A."/>
            <person name="Barker D."/>
            <person name="Barsanti P."/>
            <person name="Batterham P."/>
            <person name="Batzoglou S."/>
            <person name="Begun D."/>
            <person name="Bhutkar A."/>
            <person name="Blanco E."/>
            <person name="Bosak S.A."/>
            <person name="Bradley R.K."/>
            <person name="Brand A.D."/>
            <person name="Brent M.R."/>
            <person name="Brooks A.N."/>
            <person name="Brown R.H."/>
            <person name="Butlin R.K."/>
            <person name="Caggese C."/>
            <person name="Calvi B.R."/>
            <person name="Bernardo de Carvalho A."/>
            <person name="Caspi A."/>
            <person name="Castrezana S."/>
            <person name="Celniker S.E."/>
            <person name="Chang J.L."/>
            <person name="Chapple C."/>
            <person name="Chatterji S."/>
            <person name="Chinwalla A."/>
            <person name="Civetta A."/>
            <person name="Clifton S.W."/>
            <person name="Comeron J.M."/>
            <person name="Costello J.C."/>
            <person name="Coyne J.A."/>
            <person name="Daub J."/>
            <person name="David R.G."/>
            <person name="Delcher A.L."/>
            <person name="Delehaunty K."/>
            <person name="Do C.B."/>
            <person name="Ebling H."/>
            <person name="Edwards K."/>
            <person name="Eickbush T."/>
            <person name="Evans J.D."/>
            <person name="Filipski A."/>
            <person name="Findeiss S."/>
            <person name="Freyhult E."/>
            <person name="Fulton L."/>
            <person name="Fulton R."/>
            <person name="Garcia A.C."/>
            <person name="Gardiner A."/>
            <person name="Garfield D.A."/>
            <person name="Garvin B.E."/>
            <person name="Gibson G."/>
            <person name="Gilbert D."/>
            <person name="Gnerre S."/>
            <person name="Godfrey J."/>
            <person name="Good R."/>
            <person name="Gotea V."/>
            <person name="Gravely B."/>
            <person name="Greenberg A.J."/>
            <person name="Griffiths-Jones S."/>
            <person name="Gross S."/>
            <person name="Guigo R."/>
            <person name="Gustafson E.A."/>
            <person name="Haerty W."/>
            <person name="Hahn M.W."/>
            <person name="Halligan D.L."/>
            <person name="Halpern A.L."/>
            <person name="Halter G.M."/>
            <person name="Han M.V."/>
            <person name="Heger A."/>
            <person name="Hillier L."/>
            <person name="Hinrichs A.S."/>
            <person name="Holmes I."/>
            <person name="Hoskins R.A."/>
            <person name="Hubisz M.J."/>
            <person name="Hultmark D."/>
            <person name="Huntley M.A."/>
            <person name="Jaffe D.B."/>
            <person name="Jagadeeshan S."/>
            <person name="Jeck W.R."/>
            <person name="Johnson J."/>
            <person name="Jones C.D."/>
            <person name="Jordan W.C."/>
            <person name="Karpen G.H."/>
            <person name="Kataoka E."/>
            <person name="Keightley P.D."/>
            <person name="Kheradpour P."/>
            <person name="Kirkness E.F."/>
            <person name="Koerich L.B."/>
            <person name="Kristiansen K."/>
            <person name="Kudrna D."/>
            <person name="Kulathinal R.J."/>
            <person name="Kumar S."/>
            <person name="Kwok R."/>
            <person name="Lander E."/>
            <person name="Langley C.H."/>
            <person name="Lapoint R."/>
            <person name="Lazzaro B.P."/>
            <person name="Lee S.J."/>
            <person name="Levesque L."/>
            <person name="Li R."/>
            <person name="Lin C.F."/>
            <person name="Lin M.F."/>
            <person name="Lindblad-Toh K."/>
            <person name="Llopart A."/>
            <person name="Long M."/>
            <person name="Low L."/>
            <person name="Lozovsky E."/>
            <person name="Lu J."/>
            <person name="Luo M."/>
            <person name="Machado C.A."/>
            <person name="Makalowski W."/>
            <person name="Marzo M."/>
            <person name="Matsuda M."/>
            <person name="Matzkin L."/>
            <person name="McAllister B."/>
            <person name="McBride C.S."/>
            <person name="McKernan B."/>
            <person name="McKernan K."/>
            <person name="Mendez-Lago M."/>
            <person name="Minx P."/>
            <person name="Mollenhauer M.U."/>
            <person name="Montooth K."/>
            <person name="Mount S.M."/>
            <person name="Mu X."/>
            <person name="Myers E."/>
            <person name="Negre B."/>
            <person name="Newfeld S."/>
            <person name="Nielsen R."/>
            <person name="Noor M.A."/>
            <person name="O'Grady P."/>
            <person name="Pachter L."/>
            <person name="Papaceit M."/>
            <person name="Parisi M.J."/>
            <person name="Parisi M."/>
            <person name="Parts L."/>
            <person name="Pedersen J.S."/>
            <person name="Pesole G."/>
            <person name="Phillippy A.M."/>
            <person name="Ponting C.P."/>
            <person name="Pop M."/>
            <person name="Porcelli D."/>
            <person name="Powell J.R."/>
            <person name="Prohaska S."/>
            <person name="Pruitt K."/>
            <person name="Puig M."/>
            <person name="Quesneville H."/>
            <person name="Ram K.R."/>
            <person name="Rand D."/>
            <person name="Rasmussen M.D."/>
            <person name="Reed L.K."/>
            <person name="Reenan R."/>
            <person name="Reily A."/>
            <person name="Remington K.A."/>
            <person name="Rieger T.T."/>
            <person name="Ritchie M.G."/>
            <person name="Robin C."/>
            <person name="Rogers Y.H."/>
            <person name="Rohde C."/>
            <person name="Rozas J."/>
            <person name="Rubenfield M.J."/>
            <person name="Ruiz A."/>
            <person name="Russo S."/>
            <person name="Salzberg S.L."/>
            <person name="Sanchez-Gracia A."/>
            <person name="Saranga D.J."/>
            <person name="Sato H."/>
            <person name="Schaeffer S.W."/>
            <person name="Schatz M.C."/>
            <person name="Schlenke T."/>
            <person name="Schwartz R."/>
            <person name="Segarra C."/>
            <person name="Singh R.S."/>
            <person name="Sirot L."/>
            <person name="Sirota M."/>
            <person name="Sisneros N.B."/>
            <person name="Smith C.D."/>
            <person name="Smith T.F."/>
            <person name="Spieth J."/>
            <person name="Stage D.E."/>
            <person name="Stark A."/>
            <person name="Stephan W."/>
            <person name="Strausberg R.L."/>
            <person name="Strempel S."/>
            <person name="Sturgill D."/>
            <person name="Sutton G."/>
            <person name="Sutton G.G."/>
            <person name="Tao W."/>
            <person name="Teichmann S."/>
            <person name="Tobari Y.N."/>
            <person name="Tomimura Y."/>
            <person name="Tsolas J.M."/>
            <person name="Valente V.L."/>
            <person name="Venter E."/>
            <person name="Venter J.C."/>
            <person name="Vicario S."/>
            <person name="Vieira F.G."/>
            <person name="Vilella A.J."/>
            <person name="Villasante A."/>
            <person name="Walenz B."/>
            <person name="Wang J."/>
            <person name="Wasserman M."/>
            <person name="Watts T."/>
            <person name="Wilson D."/>
            <person name="Wilson R.K."/>
            <person name="Wing R.A."/>
            <person name="Wolfner M.F."/>
            <person name="Wong A."/>
            <person name="Wong G.K."/>
            <person name="Wu C.I."/>
            <person name="Wu G."/>
            <person name="Yamamoto D."/>
            <person name="Yang H.P."/>
            <person name="Yang S.P."/>
            <person name="Yorke J.A."/>
            <person name="Yoshida K."/>
            <person name="Zdobnov E."/>
            <person name="Zhang P."/>
            <person name="Zhang Y."/>
            <person name="Zimin A.V."/>
            <person name="Baldwin J."/>
            <person name="Abdouelleil A."/>
            <person name="Abdulkadir J."/>
            <person name="Abebe A."/>
            <person name="Abera B."/>
            <person name="Abreu J."/>
            <person name="Acer S.C."/>
            <person name="Aftuck L."/>
            <person name="Alexander A."/>
            <person name="An P."/>
            <person name="Anderson E."/>
            <person name="Anderson S."/>
            <person name="Arachi H."/>
            <person name="Azer M."/>
            <person name="Bachantsang P."/>
            <person name="Barry A."/>
            <person name="Bayul T."/>
            <person name="Berlin A."/>
            <person name="Bessette D."/>
            <person name="Bloom T."/>
            <person name="Blye J."/>
            <person name="Boguslavskiy L."/>
            <person name="Bonnet C."/>
            <person name="Boukhgalter B."/>
            <person name="Bourzgui I."/>
            <person name="Brown A."/>
            <person name="Cahill P."/>
            <person name="Channer S."/>
            <person name="Cheshatsang Y."/>
            <person name="Chuda L."/>
            <person name="Citroen M."/>
            <person name="Collymore A."/>
            <person name="Cooke P."/>
            <person name="Costello M."/>
            <person name="D'Aco K."/>
            <person name="Daza R."/>
            <person name="De Haan G."/>
            <person name="DeGray S."/>
            <person name="DeMaso C."/>
            <person name="Dhargay N."/>
            <person name="Dooley K."/>
            <person name="Dooley E."/>
            <person name="Doricent M."/>
            <person name="Dorje P."/>
            <person name="Dorjee K."/>
            <person name="Dupes A."/>
            <person name="Elong R."/>
            <person name="Falk J."/>
            <person name="Farina A."/>
            <person name="Faro S."/>
            <person name="Ferguson D."/>
            <person name="Fisher S."/>
            <person name="Foley C.D."/>
            <person name="Franke A."/>
            <person name="Friedrich D."/>
            <person name="Gadbois L."/>
            <person name="Gearin G."/>
            <person name="Gearin C.R."/>
            <person name="Giannoukos G."/>
            <person name="Goode T."/>
            <person name="Graham J."/>
            <person name="Grandbois E."/>
            <person name="Grewal S."/>
            <person name="Gyaltsen K."/>
            <person name="Hafez N."/>
            <person name="Hagos B."/>
            <person name="Hall J."/>
            <person name="Henson C."/>
            <person name="Hollinger A."/>
            <person name="Honan T."/>
            <person name="Huard M.D."/>
            <person name="Hughes L."/>
            <person name="Hurhula B."/>
            <person name="Husby M.E."/>
            <person name="Kamat A."/>
            <person name="Kanga B."/>
            <person name="Kashin S."/>
            <person name="Khazanovich D."/>
            <person name="Kisner P."/>
            <person name="Lance K."/>
            <person name="Lara M."/>
            <person name="Lee W."/>
            <person name="Lennon N."/>
            <person name="Letendre F."/>
            <person name="LeVine R."/>
            <person name="Lipovsky A."/>
            <person name="Liu X."/>
            <person name="Liu J."/>
            <person name="Liu S."/>
            <person name="Lokyitsang T."/>
            <person name="Lokyitsang Y."/>
            <person name="Lubonja R."/>
            <person name="Lui A."/>
            <person name="MacDonald P."/>
            <person name="Magnisalis V."/>
            <person name="Maru K."/>
            <person name="Matthews C."/>
            <person name="McCusker W."/>
            <person name="McDonough S."/>
            <person name="Mehta T."/>
            <person name="Meldrim J."/>
            <person name="Meneus L."/>
            <person name="Mihai O."/>
            <person name="Mihalev A."/>
            <person name="Mihova T."/>
            <person name="Mittelman R."/>
            <person name="Mlenga V."/>
            <person name="Montmayeur A."/>
            <person name="Mulrain L."/>
            <person name="Navidi A."/>
            <person name="Naylor J."/>
            <person name="Negash T."/>
            <person name="Nguyen T."/>
            <person name="Nguyen N."/>
            <person name="Nicol R."/>
            <person name="Norbu C."/>
            <person name="Norbu N."/>
            <person name="Novod N."/>
            <person name="O'Neill B."/>
            <person name="Osman S."/>
            <person name="Markiewicz E."/>
            <person name="Oyono O.L."/>
            <person name="Patti C."/>
            <person name="Phunkhang P."/>
            <person name="Pierre F."/>
            <person name="Priest M."/>
            <person name="Raghuraman S."/>
            <person name="Rege F."/>
            <person name="Reyes R."/>
            <person name="Rise C."/>
            <person name="Rogov P."/>
            <person name="Ross K."/>
            <person name="Ryan E."/>
            <person name="Settipalli S."/>
            <person name="Shea T."/>
            <person name="Sherpa N."/>
            <person name="Shi L."/>
            <person name="Shih D."/>
            <person name="Sparrow T."/>
            <person name="Spaulding J."/>
            <person name="Stalker J."/>
            <person name="Stange-Thomann N."/>
            <person name="Stavropoulos S."/>
            <person name="Stone C."/>
            <person name="Strader C."/>
            <person name="Tesfaye S."/>
            <person name="Thomson T."/>
            <person name="Thoulutsang Y."/>
            <person name="Thoulutsang D."/>
            <person name="Topham K."/>
            <person name="Topping I."/>
            <person name="Tsamla T."/>
            <person name="Vassiliev H."/>
            <person name="Vo A."/>
            <person name="Wangchuk T."/>
            <person name="Wangdi T."/>
            <person name="Weiand M."/>
            <person name="Wilkinson J."/>
            <person name="Wilson A."/>
            <person name="Yadav S."/>
            <person name="Young G."/>
            <person name="Yu Q."/>
            <person name="Zembek L."/>
            <person name="Zhong D."/>
            <person name="Zimmer A."/>
            <person name="Zwirko Z."/>
            <person name="Jaffe D.B."/>
            <person name="Alvarez P."/>
            <person name="Brockman W."/>
            <person name="Butler J."/>
            <person name="Chin C."/>
            <person name="Gnerre S."/>
            <person name="Grabherr M."/>
            <person name="Kleber M."/>
            <person name="Mauceli E."/>
            <person name="MacCallum I."/>
        </authorList>
    </citation>
    <scope>NUCLEOTIDE SEQUENCE [LARGE SCALE GENOMIC DNA]</scope>
    <source>
        <strain evidence="3">Tucson 15081-1352.22</strain>
    </source>
</reference>